<protein>
    <recommendedName>
        <fullName evidence="2">HD/PDEase domain-containing protein</fullName>
    </recommendedName>
</protein>
<dbReference type="InterPro" id="IPR006674">
    <property type="entry name" value="HD_domain"/>
</dbReference>
<evidence type="ECO:0000313" key="4">
    <source>
        <dbReference type="Proteomes" id="UP000184334"/>
    </source>
</evidence>
<feature type="domain" description="HD/PDEase" evidence="2">
    <location>
        <begin position="51"/>
        <end position="217"/>
    </location>
</feature>
<accession>A0A1M4TJL3</accession>
<dbReference type="Gene3D" id="1.10.3210.10">
    <property type="entry name" value="Hypothetical protein af1432"/>
    <property type="match status" value="1"/>
</dbReference>
<dbReference type="OrthoDB" id="9803619at2"/>
<dbReference type="STRING" id="1122195.SAMN02745164_00460"/>
<dbReference type="EMBL" id="FQUI01000004">
    <property type="protein sequence ID" value="SHE44692.1"/>
    <property type="molecule type" value="Genomic_DNA"/>
</dbReference>
<evidence type="ECO:0000313" key="3">
    <source>
        <dbReference type="EMBL" id="SHE44692.1"/>
    </source>
</evidence>
<sequence length="505" mass="59035">MEKLYFKVSRDPIYSEIFIYPLEIIIADTPLVQRLRYLSQLAGAEYVYPSATHTRFSHSLGVMHIAGLYAKKLFENNHQKTRILRLAGLVHDLGHGPYSHQFDDVIYKRMGLTDGHDEYRKKILNTKLIDQAYDVYKKLNDPRTKKDFLKDLSLTVEREIKDNEKSIKDGLKDVMTMINELFEAENTGGSPEFNIVQGPLGADRLDFVLRDSYYAGTRDFGTGDLDRIIRNASIKTLNNKEKLCYNIKIIDNIYTVLFARFMMYKNVYFHKTSRAADQMIQEILRLADDILDLKSRVRDLDKFTSLTDQRIINEIEMVYEELYEKKENELFSINPELMQKADKIAKAYILVKRLKSRDLWKLLIEIPFSTTGLDPSVISVSVAENVLKQLKENIKKTINTEISKEEKQELSYILDNFEKLFIIDTPYKLALMHPKEFLSTDVSILDYNGDILRFDEVFERYPAYKFMESNLIQISRIYLTEDKREILKKLNLIPKVGGINITTRW</sequence>
<dbReference type="InterPro" id="IPR045509">
    <property type="entry name" value="HD_assoc_2"/>
</dbReference>
<dbReference type="Proteomes" id="UP000184334">
    <property type="component" value="Unassembled WGS sequence"/>
</dbReference>
<proteinExistence type="predicted"/>
<dbReference type="GO" id="GO:0008832">
    <property type="term" value="F:dGTPase activity"/>
    <property type="evidence" value="ECO:0007669"/>
    <property type="project" value="TreeGrafter"/>
</dbReference>
<dbReference type="InterPro" id="IPR003607">
    <property type="entry name" value="HD/PDEase_dom"/>
</dbReference>
<dbReference type="PANTHER" id="PTHR11373">
    <property type="entry name" value="DEOXYNUCLEOSIDE TRIPHOSPHATE TRIPHOSPHOHYDROLASE"/>
    <property type="match status" value="1"/>
</dbReference>
<dbReference type="PANTHER" id="PTHR11373:SF4">
    <property type="entry name" value="DEOXYNUCLEOSIDE TRIPHOSPHATE TRIPHOSPHOHYDROLASE SAMHD1"/>
    <property type="match status" value="1"/>
</dbReference>
<gene>
    <name evidence="3" type="ORF">SAMN02745164_00460</name>
</gene>
<dbReference type="CDD" id="cd00077">
    <property type="entry name" value="HDc"/>
    <property type="match status" value="1"/>
</dbReference>
<keyword evidence="1" id="KW-0175">Coiled coil</keyword>
<dbReference type="RefSeq" id="WP_072863024.1">
    <property type="nucleotide sequence ID" value="NZ_FQUI01000004.1"/>
</dbReference>
<dbReference type="GO" id="GO:0006203">
    <property type="term" value="P:dGTP catabolic process"/>
    <property type="evidence" value="ECO:0007669"/>
    <property type="project" value="TreeGrafter"/>
</dbReference>
<evidence type="ECO:0000259" key="2">
    <source>
        <dbReference type="SMART" id="SM00471"/>
    </source>
</evidence>
<dbReference type="SMART" id="SM00471">
    <property type="entry name" value="HDc"/>
    <property type="match status" value="1"/>
</dbReference>
<feature type="coiled-coil region" evidence="1">
    <location>
        <begin position="380"/>
        <end position="407"/>
    </location>
</feature>
<dbReference type="Pfam" id="PF01966">
    <property type="entry name" value="HD"/>
    <property type="match status" value="1"/>
</dbReference>
<keyword evidence="4" id="KW-1185">Reference proteome</keyword>
<reference evidence="3" key="1">
    <citation type="submission" date="2016-11" db="EMBL/GenBank/DDBJ databases">
        <authorList>
            <person name="Varghese N."/>
            <person name="Submissions S."/>
        </authorList>
    </citation>
    <scope>NUCLEOTIDE SEQUENCE [LARGE SCALE GENOMIC DNA]</scope>
    <source>
        <strain evidence="3">DSM 16785</strain>
    </source>
</reference>
<dbReference type="AlphaFoldDB" id="A0A1M4TJL3"/>
<organism evidence="3 4">
    <name type="scientific">Marinitoga hydrogenitolerans (strain DSM 16785 / JCM 12826 / AT1271)</name>
    <dbReference type="NCBI Taxonomy" id="1122195"/>
    <lineage>
        <taxon>Bacteria</taxon>
        <taxon>Thermotogati</taxon>
        <taxon>Thermotogota</taxon>
        <taxon>Thermotogae</taxon>
        <taxon>Petrotogales</taxon>
        <taxon>Petrotogaceae</taxon>
        <taxon>Marinitoga</taxon>
    </lineage>
</organism>
<dbReference type="Pfam" id="PF19276">
    <property type="entry name" value="HD_assoc_2"/>
    <property type="match status" value="1"/>
</dbReference>
<evidence type="ECO:0000256" key="1">
    <source>
        <dbReference type="SAM" id="Coils"/>
    </source>
</evidence>
<dbReference type="InterPro" id="IPR050135">
    <property type="entry name" value="dGTPase-like"/>
</dbReference>
<comment type="caution">
    <text evidence="3">The sequence shown here is derived from an EMBL/GenBank/DDBJ whole genome shotgun (WGS) entry which is preliminary data.</text>
</comment>
<name>A0A1M4TJL3_MARH1</name>
<dbReference type="SUPFAM" id="SSF109604">
    <property type="entry name" value="HD-domain/PDEase-like"/>
    <property type="match status" value="1"/>
</dbReference>